<dbReference type="InterPro" id="IPR014057">
    <property type="entry name" value="HI1420"/>
</dbReference>
<sequence>MARNIRATHNEQLRDPEIAAEYLSEALEDGDAAVILMALRNIAEAQEDGISGLAERAHLGRESMYKMLSTSGNPKLSSFTKLIHGLGLKLKVEAESNHRPVI</sequence>
<evidence type="ECO:0000313" key="1">
    <source>
        <dbReference type="EMBL" id="GAA4931257.1"/>
    </source>
</evidence>
<dbReference type="Pfam" id="PF21716">
    <property type="entry name" value="dnstrm_HI1420"/>
    <property type="match status" value="1"/>
</dbReference>
<dbReference type="NCBIfam" id="TIGR02684">
    <property type="entry name" value="dnstrm_HI1420"/>
    <property type="match status" value="1"/>
</dbReference>
<proteinExistence type="predicted"/>
<keyword evidence="2" id="KW-1185">Reference proteome</keyword>
<reference evidence="2" key="1">
    <citation type="journal article" date="2019" name="Int. J. Syst. Evol. Microbiol.">
        <title>The Global Catalogue of Microorganisms (GCM) 10K type strain sequencing project: providing services to taxonomists for standard genome sequencing and annotation.</title>
        <authorList>
            <consortium name="The Broad Institute Genomics Platform"/>
            <consortium name="The Broad Institute Genome Sequencing Center for Infectious Disease"/>
            <person name="Wu L."/>
            <person name="Ma J."/>
        </authorList>
    </citation>
    <scope>NUCLEOTIDE SEQUENCE [LARGE SCALE GENOMIC DNA]</scope>
    <source>
        <strain evidence="2">JCM 19134</strain>
    </source>
</reference>
<dbReference type="Proteomes" id="UP001409585">
    <property type="component" value="Unassembled WGS sequence"/>
</dbReference>
<dbReference type="RefSeq" id="WP_345416316.1">
    <property type="nucleotide sequence ID" value="NZ_AP031496.1"/>
</dbReference>
<protein>
    <submittedName>
        <fullName evidence="1">Addiction module antidote protein</fullName>
    </submittedName>
</protein>
<accession>A0AAV3TX47</accession>
<gene>
    <name evidence="1" type="ORF">GCM10025791_04260</name>
</gene>
<organism evidence="1 2">
    <name type="scientific">Halioxenophilus aromaticivorans</name>
    <dbReference type="NCBI Taxonomy" id="1306992"/>
    <lineage>
        <taxon>Bacteria</taxon>
        <taxon>Pseudomonadati</taxon>
        <taxon>Pseudomonadota</taxon>
        <taxon>Gammaproteobacteria</taxon>
        <taxon>Alteromonadales</taxon>
        <taxon>Alteromonadaceae</taxon>
        <taxon>Halioxenophilus</taxon>
    </lineage>
</organism>
<dbReference type="PANTHER" id="PTHR40275:SF1">
    <property type="entry name" value="SSL7038 PROTEIN"/>
    <property type="match status" value="1"/>
</dbReference>
<dbReference type="EMBL" id="BAABLX010000003">
    <property type="protein sequence ID" value="GAA4931257.1"/>
    <property type="molecule type" value="Genomic_DNA"/>
</dbReference>
<name>A0AAV3TX47_9ALTE</name>
<evidence type="ECO:0000313" key="2">
    <source>
        <dbReference type="Proteomes" id="UP001409585"/>
    </source>
</evidence>
<dbReference type="AlphaFoldDB" id="A0AAV3TX47"/>
<dbReference type="PANTHER" id="PTHR40275">
    <property type="entry name" value="SSL7038 PROTEIN"/>
    <property type="match status" value="1"/>
</dbReference>
<comment type="caution">
    <text evidence="1">The sequence shown here is derived from an EMBL/GenBank/DDBJ whole genome shotgun (WGS) entry which is preliminary data.</text>
</comment>